<comment type="caution">
    <text evidence="1">The sequence shown here is derived from an EMBL/GenBank/DDBJ whole genome shotgun (WGS) entry which is preliminary data.</text>
</comment>
<sequence length="72" mass="7619">MNRRVGRSFDVLSEAQLVAGRTNARRVAPDALVAQAGPRPIAQLLDTIQHVAEVATGERSFLHVGASGARKG</sequence>
<reference evidence="1 2" key="1">
    <citation type="submission" date="2019-10" db="EMBL/GenBank/DDBJ databases">
        <title>Draft Genome Sequence of the Caffeine Degrading Methylotroph Methylorubrum populi PINKEL.</title>
        <authorList>
            <person name="Dawson S.C."/>
            <person name="Zhang X."/>
            <person name="Wright M.E."/>
            <person name="Sharma G."/>
            <person name="Langner J.T."/>
            <person name="Ditty J.L."/>
            <person name="Subuyuj G.A."/>
        </authorList>
    </citation>
    <scope>NUCLEOTIDE SEQUENCE [LARGE SCALE GENOMIC DNA]</scope>
    <source>
        <strain evidence="1 2">Pinkel</strain>
    </source>
</reference>
<dbReference type="Proteomes" id="UP000469949">
    <property type="component" value="Unassembled WGS sequence"/>
</dbReference>
<evidence type="ECO:0000313" key="1">
    <source>
        <dbReference type="EMBL" id="KAB7784883.1"/>
    </source>
</evidence>
<dbReference type="EMBL" id="WEKV01000010">
    <property type="protein sequence ID" value="KAB7784883.1"/>
    <property type="molecule type" value="Genomic_DNA"/>
</dbReference>
<gene>
    <name evidence="1" type="ORF">F8B43_2916</name>
</gene>
<dbReference type="RefSeq" id="WP_012454908.1">
    <property type="nucleotide sequence ID" value="NZ_CP039546.1"/>
</dbReference>
<dbReference type="OMA" id="NRTQGRW"/>
<name>A0A177J9V6_9HYPH</name>
<dbReference type="AlphaFoldDB" id="A0A177J9V6"/>
<proteinExistence type="predicted"/>
<organism evidence="1 2">
    <name type="scientific">Methylorubrum populi</name>
    <dbReference type="NCBI Taxonomy" id="223967"/>
    <lineage>
        <taxon>Bacteria</taxon>
        <taxon>Pseudomonadati</taxon>
        <taxon>Pseudomonadota</taxon>
        <taxon>Alphaproteobacteria</taxon>
        <taxon>Hyphomicrobiales</taxon>
        <taxon>Methylobacteriaceae</taxon>
        <taxon>Methylorubrum</taxon>
    </lineage>
</organism>
<protein>
    <submittedName>
        <fullName evidence="1">Uncharacterized protein</fullName>
    </submittedName>
</protein>
<evidence type="ECO:0000313" key="2">
    <source>
        <dbReference type="Proteomes" id="UP000469949"/>
    </source>
</evidence>
<accession>A0A177J9V6</accession>